<dbReference type="Pfam" id="PF18932">
    <property type="entry name" value="DUF5681"/>
    <property type="match status" value="1"/>
</dbReference>
<gene>
    <name evidence="3" type="ORF">FYJ91_13330</name>
</gene>
<dbReference type="EMBL" id="VTOU01000003">
    <property type="protein sequence ID" value="TZG25952.1"/>
    <property type="molecule type" value="Genomic_DNA"/>
</dbReference>
<name>A0A5D9C3U9_9SPHN</name>
<feature type="domain" description="DUF5681" evidence="2">
    <location>
        <begin position="14"/>
        <end position="91"/>
    </location>
</feature>
<evidence type="ECO:0000256" key="1">
    <source>
        <dbReference type="SAM" id="MobiDB-lite"/>
    </source>
</evidence>
<accession>A0A5D9C3U9</accession>
<dbReference type="Proteomes" id="UP000322077">
    <property type="component" value="Unassembled WGS sequence"/>
</dbReference>
<feature type="compositionally biased region" description="Basic and acidic residues" evidence="1">
    <location>
        <begin position="1"/>
        <end position="18"/>
    </location>
</feature>
<proteinExistence type="predicted"/>
<organism evidence="3 4">
    <name type="scientific">Sphingomonas montanisoli</name>
    <dbReference type="NCBI Taxonomy" id="2606412"/>
    <lineage>
        <taxon>Bacteria</taxon>
        <taxon>Pseudomonadati</taxon>
        <taxon>Pseudomonadota</taxon>
        <taxon>Alphaproteobacteria</taxon>
        <taxon>Sphingomonadales</taxon>
        <taxon>Sphingomonadaceae</taxon>
        <taxon>Sphingomonas</taxon>
    </lineage>
</organism>
<keyword evidence="4" id="KW-1185">Reference proteome</keyword>
<comment type="caution">
    <text evidence="3">The sequence shown here is derived from an EMBL/GenBank/DDBJ whole genome shotgun (WGS) entry which is preliminary data.</text>
</comment>
<dbReference type="AlphaFoldDB" id="A0A5D9C3U9"/>
<evidence type="ECO:0000313" key="3">
    <source>
        <dbReference type="EMBL" id="TZG25952.1"/>
    </source>
</evidence>
<dbReference type="InterPro" id="IPR043736">
    <property type="entry name" value="DUF5681"/>
</dbReference>
<evidence type="ECO:0000259" key="2">
    <source>
        <dbReference type="Pfam" id="PF18932"/>
    </source>
</evidence>
<dbReference type="RefSeq" id="WP_149522759.1">
    <property type="nucleotide sequence ID" value="NZ_VTOU01000003.1"/>
</dbReference>
<feature type="region of interest" description="Disordered" evidence="1">
    <location>
        <begin position="1"/>
        <end position="32"/>
    </location>
</feature>
<reference evidence="3 4" key="1">
    <citation type="submission" date="2019-08" db="EMBL/GenBank/DDBJ databases">
        <authorList>
            <person name="Wang G."/>
            <person name="Xu Z."/>
        </authorList>
    </citation>
    <scope>NUCLEOTIDE SEQUENCE [LARGE SCALE GENOMIC DNA]</scope>
    <source>
        <strain evidence="3 4">ZX</strain>
    </source>
</reference>
<protein>
    <recommendedName>
        <fullName evidence="2">DUF5681 domain-containing protein</fullName>
    </recommendedName>
</protein>
<sequence length="127" mass="14546">MSDDYEVGRGKPPREHQFKAGNQAARGRKKRQSISLPEMLEKAFNRRRQIKRGGEIVSMRAGEIMIERFVQMMTTGSPRELVMMFSLIEKHAPKFLEQHAAEIAITYQAAEGTNIDLPPSDLWETDK</sequence>
<evidence type="ECO:0000313" key="4">
    <source>
        <dbReference type="Proteomes" id="UP000322077"/>
    </source>
</evidence>